<gene>
    <name evidence="3" type="ORF">DAT39_014712</name>
</gene>
<evidence type="ECO:0000256" key="2">
    <source>
        <dbReference type="SAM" id="SignalP"/>
    </source>
</evidence>
<accession>A0A8J4TE63</accession>
<evidence type="ECO:0000313" key="4">
    <source>
        <dbReference type="Proteomes" id="UP000727407"/>
    </source>
</evidence>
<organism evidence="3 4">
    <name type="scientific">Clarias magur</name>
    <name type="common">Asian catfish</name>
    <name type="synonym">Macropteronotus magur</name>
    <dbReference type="NCBI Taxonomy" id="1594786"/>
    <lineage>
        <taxon>Eukaryota</taxon>
        <taxon>Metazoa</taxon>
        <taxon>Chordata</taxon>
        <taxon>Craniata</taxon>
        <taxon>Vertebrata</taxon>
        <taxon>Euteleostomi</taxon>
        <taxon>Actinopterygii</taxon>
        <taxon>Neopterygii</taxon>
        <taxon>Teleostei</taxon>
        <taxon>Ostariophysi</taxon>
        <taxon>Siluriformes</taxon>
        <taxon>Clariidae</taxon>
        <taxon>Clarias</taxon>
    </lineage>
</organism>
<feature type="signal peptide" evidence="2">
    <location>
        <begin position="1"/>
        <end position="21"/>
    </location>
</feature>
<dbReference type="EMBL" id="QNUK01000317">
    <property type="protein sequence ID" value="KAF5895556.1"/>
    <property type="molecule type" value="Genomic_DNA"/>
</dbReference>
<proteinExistence type="predicted"/>
<name>A0A8J4TE63_CLAMG</name>
<dbReference type="Proteomes" id="UP000727407">
    <property type="component" value="Unassembled WGS sequence"/>
</dbReference>
<sequence>MELQAICGLLYCFLLPTALLAAPLTSRSEPAAQLKTNSLDEQTFRFSMTTDARESRRHSCWSRTDESDGALSRCGMSLKHLHPVRILTVRLTLMKPVTHSAAPNTRHIPDSTQGASYRPEQRLTKPLSRVINPQRNSRAGLILRRSYQRVRSGTSQLEDENTG</sequence>
<dbReference type="AlphaFoldDB" id="A0A8J4TE63"/>
<protein>
    <submittedName>
        <fullName evidence="3">Piezo-type mechanosensitive ion channel component 1 isoform X2</fullName>
    </submittedName>
</protein>
<comment type="caution">
    <text evidence="3">The sequence shown here is derived from an EMBL/GenBank/DDBJ whole genome shotgun (WGS) entry which is preliminary data.</text>
</comment>
<feature type="region of interest" description="Disordered" evidence="1">
    <location>
        <begin position="101"/>
        <end position="140"/>
    </location>
</feature>
<keyword evidence="4" id="KW-1185">Reference proteome</keyword>
<feature type="chain" id="PRO_5035301863" evidence="2">
    <location>
        <begin position="22"/>
        <end position="163"/>
    </location>
</feature>
<keyword evidence="2" id="KW-0732">Signal</keyword>
<reference evidence="3" key="1">
    <citation type="submission" date="2020-07" db="EMBL/GenBank/DDBJ databases">
        <title>Clarias magur genome sequencing, assembly and annotation.</title>
        <authorList>
            <person name="Kushwaha B."/>
            <person name="Kumar R."/>
            <person name="Das P."/>
            <person name="Joshi C.G."/>
            <person name="Kumar D."/>
            <person name="Nagpure N.S."/>
            <person name="Pandey M."/>
            <person name="Agarwal S."/>
            <person name="Srivastava S."/>
            <person name="Singh M."/>
            <person name="Sahoo L."/>
            <person name="Jayasankar P."/>
            <person name="Meher P.K."/>
            <person name="Koringa P.G."/>
            <person name="Iquebal M.A."/>
            <person name="Das S.P."/>
            <person name="Bit A."/>
            <person name="Patnaik S."/>
            <person name="Patel N."/>
            <person name="Shah T.M."/>
            <person name="Hinsu A."/>
            <person name="Jena J.K."/>
        </authorList>
    </citation>
    <scope>NUCLEOTIDE SEQUENCE</scope>
    <source>
        <strain evidence="3">CIFAMagur01</strain>
        <tissue evidence="3">Testis</tissue>
    </source>
</reference>
<evidence type="ECO:0000256" key="1">
    <source>
        <dbReference type="SAM" id="MobiDB-lite"/>
    </source>
</evidence>
<evidence type="ECO:0000313" key="3">
    <source>
        <dbReference type="EMBL" id="KAF5895556.1"/>
    </source>
</evidence>